<dbReference type="Proteomes" id="UP001165122">
    <property type="component" value="Unassembled WGS sequence"/>
</dbReference>
<feature type="transmembrane region" description="Helical" evidence="1">
    <location>
        <begin position="96"/>
        <end position="113"/>
    </location>
</feature>
<protein>
    <recommendedName>
        <fullName evidence="5">EGF-like domain-containing protein</fullName>
    </recommendedName>
</protein>
<sequence length="394" mass="42588">MYILVVTLLLSLLGPAFARPDIPAIGTYSDPLPPHNNDTVKFGPCDVEVDCPIYQYCYTTPEFAQYDDAAGSCECYQFYGNSGAYCEVFAGGLRPALAMFVMIISIVSFGLWSQTLKQLTAVKAFKARSASGHVVIVCMVANFFEILMPLSYVLYTTGSDKSYKSHDILRGLSFGLCVVFKLGGILEVPIMWMDIVIKSPGMNSDENKALFKKIALALRILAVSSGLLIIVLMTSGNTPLAAMLVLLLLVVCIGIYQVSSRRLAKMICKNFFELGYSPDESKFASSAEKSGHSAAKNILFVSNKNVAASLLFLVVMVGYSVTAKIPEQGGGLLAYVFIHVFLADLAVFQAVFRGYVRMGARKKLQKAGFMKGGSQVTSASTATTVISKSSVEGL</sequence>
<keyword evidence="1" id="KW-0812">Transmembrane</keyword>
<evidence type="ECO:0008006" key="5">
    <source>
        <dbReference type="Google" id="ProtNLM"/>
    </source>
</evidence>
<keyword evidence="4" id="KW-1185">Reference proteome</keyword>
<keyword evidence="1" id="KW-1133">Transmembrane helix</keyword>
<feature type="transmembrane region" description="Helical" evidence="1">
    <location>
        <begin position="306"/>
        <end position="326"/>
    </location>
</feature>
<feature type="transmembrane region" description="Helical" evidence="1">
    <location>
        <begin position="240"/>
        <end position="259"/>
    </location>
</feature>
<gene>
    <name evidence="3" type="ORF">TrLO_g12561</name>
</gene>
<feature type="transmembrane region" description="Helical" evidence="1">
    <location>
        <begin position="214"/>
        <end position="234"/>
    </location>
</feature>
<dbReference type="OrthoDB" id="191216at2759"/>
<comment type="caution">
    <text evidence="3">The sequence shown here is derived from an EMBL/GenBank/DDBJ whole genome shotgun (WGS) entry which is preliminary data.</text>
</comment>
<evidence type="ECO:0000313" key="4">
    <source>
        <dbReference type="Proteomes" id="UP001165122"/>
    </source>
</evidence>
<feature type="transmembrane region" description="Helical" evidence="1">
    <location>
        <begin position="134"/>
        <end position="152"/>
    </location>
</feature>
<evidence type="ECO:0000256" key="1">
    <source>
        <dbReference type="SAM" id="Phobius"/>
    </source>
</evidence>
<dbReference type="EMBL" id="BRXW01000477">
    <property type="protein sequence ID" value="GMH58248.1"/>
    <property type="molecule type" value="Genomic_DNA"/>
</dbReference>
<reference evidence="4" key="1">
    <citation type="journal article" date="2023" name="Commun. Biol.">
        <title>Genome analysis of Parmales, the sister group of diatoms, reveals the evolutionary specialization of diatoms from phago-mixotrophs to photoautotrophs.</title>
        <authorList>
            <person name="Ban H."/>
            <person name="Sato S."/>
            <person name="Yoshikawa S."/>
            <person name="Yamada K."/>
            <person name="Nakamura Y."/>
            <person name="Ichinomiya M."/>
            <person name="Sato N."/>
            <person name="Blanc-Mathieu R."/>
            <person name="Endo H."/>
            <person name="Kuwata A."/>
            <person name="Ogata H."/>
        </authorList>
    </citation>
    <scope>NUCLEOTIDE SEQUENCE [LARGE SCALE GENOMIC DNA]</scope>
    <source>
        <strain evidence="4">NIES 3700</strain>
    </source>
</reference>
<feature type="signal peptide" evidence="2">
    <location>
        <begin position="1"/>
        <end position="18"/>
    </location>
</feature>
<name>A0A9W7DXA1_9STRA</name>
<dbReference type="AlphaFoldDB" id="A0A9W7DXA1"/>
<feature type="transmembrane region" description="Helical" evidence="1">
    <location>
        <begin position="172"/>
        <end position="193"/>
    </location>
</feature>
<keyword evidence="1" id="KW-0472">Membrane</keyword>
<feature type="transmembrane region" description="Helical" evidence="1">
    <location>
        <begin position="332"/>
        <end position="356"/>
    </location>
</feature>
<proteinExistence type="predicted"/>
<organism evidence="3 4">
    <name type="scientific">Triparma laevis f. longispina</name>
    <dbReference type="NCBI Taxonomy" id="1714387"/>
    <lineage>
        <taxon>Eukaryota</taxon>
        <taxon>Sar</taxon>
        <taxon>Stramenopiles</taxon>
        <taxon>Ochrophyta</taxon>
        <taxon>Bolidophyceae</taxon>
        <taxon>Parmales</taxon>
        <taxon>Triparmaceae</taxon>
        <taxon>Triparma</taxon>
    </lineage>
</organism>
<accession>A0A9W7DXA1</accession>
<evidence type="ECO:0000313" key="3">
    <source>
        <dbReference type="EMBL" id="GMH58248.1"/>
    </source>
</evidence>
<feature type="chain" id="PRO_5040841431" description="EGF-like domain-containing protein" evidence="2">
    <location>
        <begin position="19"/>
        <end position="394"/>
    </location>
</feature>
<evidence type="ECO:0000256" key="2">
    <source>
        <dbReference type="SAM" id="SignalP"/>
    </source>
</evidence>
<keyword evidence="2" id="KW-0732">Signal</keyword>